<feature type="domain" description="HTH arsR-type" evidence="1">
    <location>
        <begin position="4"/>
        <end position="99"/>
    </location>
</feature>
<dbReference type="InterPro" id="IPR001845">
    <property type="entry name" value="HTH_ArsR_DNA-bd_dom"/>
</dbReference>
<dbReference type="PANTHER" id="PTHR39168:SF1">
    <property type="entry name" value="TRANSCRIPTIONAL REGULATORY PROTEIN"/>
    <property type="match status" value="1"/>
</dbReference>
<dbReference type="RefSeq" id="WP_019463706.1">
    <property type="nucleotide sequence ID" value="NZ_ALOY01000073.1"/>
</dbReference>
<dbReference type="SUPFAM" id="SSF46785">
    <property type="entry name" value="Winged helix' DNA-binding domain"/>
    <property type="match status" value="1"/>
</dbReference>
<dbReference type="SMART" id="SM00418">
    <property type="entry name" value="HTH_ARSR"/>
    <property type="match status" value="1"/>
</dbReference>
<dbReference type="CDD" id="cd00090">
    <property type="entry name" value="HTH_ARSR"/>
    <property type="match status" value="1"/>
</dbReference>
<reference evidence="2 3" key="1">
    <citation type="submission" date="2014-07" db="EMBL/GenBank/DDBJ databases">
        <title>Complete Genome Sequence of Dyella japonica Strain A8 Isolated from Malaysian Tropical Soil.</title>
        <authorList>
            <person name="Hui R.K.H."/>
            <person name="Chen J.-W."/>
            <person name="Chan K.-G."/>
            <person name="Leung F.C.C."/>
        </authorList>
    </citation>
    <scope>NUCLEOTIDE SEQUENCE [LARGE SCALE GENOMIC DNA]</scope>
    <source>
        <strain evidence="2 3">A8</strain>
    </source>
</reference>
<dbReference type="GO" id="GO:0010288">
    <property type="term" value="P:response to lead ion"/>
    <property type="evidence" value="ECO:0007669"/>
    <property type="project" value="TreeGrafter"/>
</dbReference>
<dbReference type="STRING" id="1217721.HY57_00800"/>
<dbReference type="PROSITE" id="PS50987">
    <property type="entry name" value="HTH_ARSR_2"/>
    <property type="match status" value="1"/>
</dbReference>
<proteinExistence type="predicted"/>
<dbReference type="Pfam" id="PF12840">
    <property type="entry name" value="HTH_20"/>
    <property type="match status" value="1"/>
</dbReference>
<sequence length="234" mass="24986">MNDAISPSRYQLAEIGALLAEPARAAMLLALIDGTMRPAGELARVAGVGAATGSAHLKRLLEGGLLAVHEQGRHRYYRLANDDVAALIEALALPRTRPVLPDPSGGDRPLRMARTCYRHLAGLLGVGLCDALLQRGFVQAASEGMRLHDEGAQALVAAGLDAVRVEALLPLAGRGCLDWTERRLHLGGPLGVSLTEVMLDAGWLRRRSGSRALQPSDDGLRRLIALGVPWESRH</sequence>
<dbReference type="InterPro" id="IPR052543">
    <property type="entry name" value="HTH_Metal-responsive_Reg"/>
</dbReference>
<dbReference type="PATRIC" id="fig|1217721.7.peg.167"/>
<dbReference type="HOGENOM" id="CLU_077964_0_1_6"/>
<dbReference type="InterPro" id="IPR036388">
    <property type="entry name" value="WH-like_DNA-bd_sf"/>
</dbReference>
<evidence type="ECO:0000313" key="3">
    <source>
        <dbReference type="Proteomes" id="UP000027987"/>
    </source>
</evidence>
<dbReference type="PRINTS" id="PR00778">
    <property type="entry name" value="HTHARSR"/>
</dbReference>
<dbReference type="InterPro" id="IPR011991">
    <property type="entry name" value="ArsR-like_HTH"/>
</dbReference>
<evidence type="ECO:0000313" key="2">
    <source>
        <dbReference type="EMBL" id="AIF45904.1"/>
    </source>
</evidence>
<dbReference type="PANTHER" id="PTHR39168">
    <property type="entry name" value="TRANSCRIPTIONAL REGULATOR-RELATED"/>
    <property type="match status" value="1"/>
</dbReference>
<organism evidence="2 3">
    <name type="scientific">Dyella japonica A8</name>
    <dbReference type="NCBI Taxonomy" id="1217721"/>
    <lineage>
        <taxon>Bacteria</taxon>
        <taxon>Pseudomonadati</taxon>
        <taxon>Pseudomonadota</taxon>
        <taxon>Gammaproteobacteria</taxon>
        <taxon>Lysobacterales</taxon>
        <taxon>Rhodanobacteraceae</taxon>
        <taxon>Dyella</taxon>
    </lineage>
</organism>
<dbReference type="GO" id="GO:0032791">
    <property type="term" value="F:lead ion binding"/>
    <property type="evidence" value="ECO:0007669"/>
    <property type="project" value="TreeGrafter"/>
</dbReference>
<dbReference type="GO" id="GO:0003677">
    <property type="term" value="F:DNA binding"/>
    <property type="evidence" value="ECO:0007669"/>
    <property type="project" value="TreeGrafter"/>
</dbReference>
<dbReference type="AlphaFoldDB" id="A0A075JVF4"/>
<dbReference type="GO" id="GO:0003700">
    <property type="term" value="F:DNA-binding transcription factor activity"/>
    <property type="evidence" value="ECO:0007669"/>
    <property type="project" value="InterPro"/>
</dbReference>
<name>A0A075JVF4_9GAMM</name>
<dbReference type="Gene3D" id="1.10.10.10">
    <property type="entry name" value="Winged helix-like DNA-binding domain superfamily/Winged helix DNA-binding domain"/>
    <property type="match status" value="1"/>
</dbReference>
<gene>
    <name evidence="2" type="ORF">HY57_00800</name>
</gene>
<dbReference type="KEGG" id="dja:HY57_00800"/>
<dbReference type="Proteomes" id="UP000027987">
    <property type="component" value="Chromosome"/>
</dbReference>
<dbReference type="InterPro" id="IPR036390">
    <property type="entry name" value="WH_DNA-bd_sf"/>
</dbReference>
<dbReference type="GO" id="GO:0046686">
    <property type="term" value="P:response to cadmium ion"/>
    <property type="evidence" value="ECO:0007669"/>
    <property type="project" value="TreeGrafter"/>
</dbReference>
<evidence type="ECO:0000259" key="1">
    <source>
        <dbReference type="PROSITE" id="PS50987"/>
    </source>
</evidence>
<keyword evidence="3" id="KW-1185">Reference proteome</keyword>
<accession>A0A075JVF4</accession>
<dbReference type="EMBL" id="CP008884">
    <property type="protein sequence ID" value="AIF45904.1"/>
    <property type="molecule type" value="Genomic_DNA"/>
</dbReference>
<dbReference type="GO" id="GO:0097063">
    <property type="term" value="F:cadmium ion sensor activity"/>
    <property type="evidence" value="ECO:0007669"/>
    <property type="project" value="TreeGrafter"/>
</dbReference>
<dbReference type="OrthoDB" id="9797716at2"/>
<protein>
    <submittedName>
        <fullName evidence="2">ArsR family transcriptional regulator</fullName>
    </submittedName>
</protein>